<sequence length="56" mass="6229">LSSLYLPLDKPQPPSDVEAKDIYADSCVLTWSPPESDGGCPIIGKIKMTFIRFFLK</sequence>
<accession>A0A183JU32</accession>
<dbReference type="Gene3D" id="2.60.40.10">
    <property type="entry name" value="Immunoglobulins"/>
    <property type="match status" value="1"/>
</dbReference>
<evidence type="ECO:0000313" key="1">
    <source>
        <dbReference type="WBParaSite" id="SCUD_0000622201-mRNA-1"/>
    </source>
</evidence>
<dbReference type="InterPro" id="IPR013783">
    <property type="entry name" value="Ig-like_fold"/>
</dbReference>
<dbReference type="InterPro" id="IPR036116">
    <property type="entry name" value="FN3_sf"/>
</dbReference>
<dbReference type="CDD" id="cd00063">
    <property type="entry name" value="FN3"/>
    <property type="match status" value="1"/>
</dbReference>
<dbReference type="InterPro" id="IPR003961">
    <property type="entry name" value="FN3_dom"/>
</dbReference>
<dbReference type="STRING" id="6186.A0A183JU32"/>
<organism evidence="1">
    <name type="scientific">Schistosoma curassoni</name>
    <dbReference type="NCBI Taxonomy" id="6186"/>
    <lineage>
        <taxon>Eukaryota</taxon>
        <taxon>Metazoa</taxon>
        <taxon>Spiralia</taxon>
        <taxon>Lophotrochozoa</taxon>
        <taxon>Platyhelminthes</taxon>
        <taxon>Trematoda</taxon>
        <taxon>Digenea</taxon>
        <taxon>Strigeidida</taxon>
        <taxon>Schistosomatoidea</taxon>
        <taxon>Schistosomatidae</taxon>
        <taxon>Schistosoma</taxon>
    </lineage>
</organism>
<reference evidence="1" key="1">
    <citation type="submission" date="2016-06" db="UniProtKB">
        <authorList>
            <consortium name="WormBaseParasite"/>
        </authorList>
    </citation>
    <scope>IDENTIFICATION</scope>
</reference>
<dbReference type="SUPFAM" id="SSF49265">
    <property type="entry name" value="Fibronectin type III"/>
    <property type="match status" value="1"/>
</dbReference>
<protein>
    <submittedName>
        <fullName evidence="1">Fibronectin type-III domain-containing protein</fullName>
    </submittedName>
</protein>
<dbReference type="WBParaSite" id="SCUD_0000622201-mRNA-1">
    <property type="protein sequence ID" value="SCUD_0000622201-mRNA-1"/>
    <property type="gene ID" value="SCUD_0000622201"/>
</dbReference>
<dbReference type="AlphaFoldDB" id="A0A183JU32"/>
<name>A0A183JU32_9TREM</name>
<proteinExistence type="predicted"/>